<keyword evidence="1" id="KW-0732">Signal</keyword>
<dbReference type="InterPro" id="IPR023997">
    <property type="entry name" value="TonB-dep_OMP_SusC/RagA_CS"/>
</dbReference>
<dbReference type="EMBL" id="JAKWBL010000002">
    <property type="protein sequence ID" value="MCH5598578.1"/>
    <property type="molecule type" value="Genomic_DNA"/>
</dbReference>
<dbReference type="PROSITE" id="PS52016">
    <property type="entry name" value="TONB_DEPENDENT_REC_3"/>
    <property type="match status" value="1"/>
</dbReference>
<proteinExistence type="inferred from homology"/>
<dbReference type="Pfam" id="PF07715">
    <property type="entry name" value="Plug"/>
    <property type="match status" value="1"/>
</dbReference>
<dbReference type="NCBIfam" id="TIGR04057">
    <property type="entry name" value="SusC_RagA_signa"/>
    <property type="match status" value="1"/>
</dbReference>
<dbReference type="PANTHER" id="PTHR30069:SF29">
    <property type="entry name" value="HEMOGLOBIN AND HEMOGLOBIN-HAPTOGLOBIN-BINDING PROTEIN 1-RELATED"/>
    <property type="match status" value="1"/>
</dbReference>
<keyword evidence="2" id="KW-0813">Transport</keyword>
<keyword evidence="2" id="KW-0812">Transmembrane</keyword>
<evidence type="ECO:0000256" key="1">
    <source>
        <dbReference type="ARBA" id="ARBA00022729"/>
    </source>
</evidence>
<dbReference type="PANTHER" id="PTHR30069">
    <property type="entry name" value="TONB-DEPENDENT OUTER MEMBRANE RECEPTOR"/>
    <property type="match status" value="1"/>
</dbReference>
<dbReference type="InterPro" id="IPR037066">
    <property type="entry name" value="Plug_dom_sf"/>
</dbReference>
<evidence type="ECO:0000259" key="3">
    <source>
        <dbReference type="Pfam" id="PF07715"/>
    </source>
</evidence>
<keyword evidence="2" id="KW-0472">Membrane</keyword>
<reference evidence="4 5" key="1">
    <citation type="submission" date="2022-02" db="EMBL/GenBank/DDBJ databases">
        <authorList>
            <person name="Min J."/>
        </authorList>
    </citation>
    <scope>NUCLEOTIDE SEQUENCE [LARGE SCALE GENOMIC DNA]</scope>
    <source>
        <strain evidence="4 5">GR10-1</strain>
    </source>
</reference>
<dbReference type="InterPro" id="IPR039426">
    <property type="entry name" value="TonB-dep_rcpt-like"/>
</dbReference>
<comment type="subcellular location">
    <subcellularLocation>
        <location evidence="2">Cell outer membrane</location>
        <topology evidence="2">Multi-pass membrane protein</topology>
    </subcellularLocation>
</comment>
<sequence length="135" mass="14037">MSYAITELKADQITKAGTDNLASALQGKVAGLQISNTSGGPMGGTRINLRGINTLDGSQRPLIILDGVPYTDDEDGYSNRGFANGMKGSLINNINPEDIASISVLKGANAAALYGSQALGGVIIINTKKEKQVKE</sequence>
<comment type="similarity">
    <text evidence="2">Belongs to the TonB-dependent receptor family.</text>
</comment>
<evidence type="ECO:0000313" key="5">
    <source>
        <dbReference type="Proteomes" id="UP001202248"/>
    </source>
</evidence>
<protein>
    <submittedName>
        <fullName evidence="4">TonB-dependent receptor plug domain-containing protein</fullName>
    </submittedName>
</protein>
<comment type="caution">
    <text evidence="4">The sequence shown here is derived from an EMBL/GenBank/DDBJ whole genome shotgun (WGS) entry which is preliminary data.</text>
</comment>
<dbReference type="Gene3D" id="2.170.130.10">
    <property type="entry name" value="TonB-dependent receptor, plug domain"/>
    <property type="match status" value="1"/>
</dbReference>
<dbReference type="InterPro" id="IPR012910">
    <property type="entry name" value="Plug_dom"/>
</dbReference>
<gene>
    <name evidence="4" type="ORF">MKP09_12000</name>
</gene>
<dbReference type="SUPFAM" id="SSF56935">
    <property type="entry name" value="Porins"/>
    <property type="match status" value="1"/>
</dbReference>
<evidence type="ECO:0000256" key="2">
    <source>
        <dbReference type="PROSITE-ProRule" id="PRU01360"/>
    </source>
</evidence>
<organism evidence="4 5">
    <name type="scientific">Niabella ginsengisoli</name>
    <dbReference type="NCBI Taxonomy" id="522298"/>
    <lineage>
        <taxon>Bacteria</taxon>
        <taxon>Pseudomonadati</taxon>
        <taxon>Bacteroidota</taxon>
        <taxon>Chitinophagia</taxon>
        <taxon>Chitinophagales</taxon>
        <taxon>Chitinophagaceae</taxon>
        <taxon>Niabella</taxon>
    </lineage>
</organism>
<dbReference type="RefSeq" id="WP_240830243.1">
    <property type="nucleotide sequence ID" value="NZ_JAKWBL010000002.1"/>
</dbReference>
<keyword evidence="4" id="KW-0675">Receptor</keyword>
<feature type="domain" description="TonB-dependent receptor plug" evidence="3">
    <location>
        <begin position="3"/>
        <end position="122"/>
    </location>
</feature>
<dbReference type="Proteomes" id="UP001202248">
    <property type="component" value="Unassembled WGS sequence"/>
</dbReference>
<name>A0ABS9SJP1_9BACT</name>
<keyword evidence="2" id="KW-0998">Cell outer membrane</keyword>
<keyword evidence="2" id="KW-1134">Transmembrane beta strand</keyword>
<evidence type="ECO:0000313" key="4">
    <source>
        <dbReference type="EMBL" id="MCH5598578.1"/>
    </source>
</evidence>
<keyword evidence="5" id="KW-1185">Reference proteome</keyword>
<accession>A0ABS9SJP1</accession>